<keyword evidence="1" id="KW-0812">Transmembrane</keyword>
<evidence type="ECO:0000256" key="1">
    <source>
        <dbReference type="SAM" id="Phobius"/>
    </source>
</evidence>
<accession>A0A4Y2RF95</accession>
<dbReference type="EMBL" id="BGPR01016881">
    <property type="protein sequence ID" value="GBN74414.1"/>
    <property type="molecule type" value="Genomic_DNA"/>
</dbReference>
<name>A0A4Y2RF95_ARAVE</name>
<protein>
    <submittedName>
        <fullName evidence="2">Uncharacterized protein</fullName>
    </submittedName>
</protein>
<sequence length="90" mass="9973">MLAASQLPEVIYHRAPKELTEEASNMIYVILAFVGLAVLGSSVTAYEVFFKDNGKKCESHKNGYNERTAKPTLTVLKERKSVASHGNILF</sequence>
<organism evidence="2 3">
    <name type="scientific">Araneus ventricosus</name>
    <name type="common">Orbweaver spider</name>
    <name type="synonym">Epeira ventricosa</name>
    <dbReference type="NCBI Taxonomy" id="182803"/>
    <lineage>
        <taxon>Eukaryota</taxon>
        <taxon>Metazoa</taxon>
        <taxon>Ecdysozoa</taxon>
        <taxon>Arthropoda</taxon>
        <taxon>Chelicerata</taxon>
        <taxon>Arachnida</taxon>
        <taxon>Araneae</taxon>
        <taxon>Araneomorphae</taxon>
        <taxon>Entelegynae</taxon>
        <taxon>Araneoidea</taxon>
        <taxon>Araneidae</taxon>
        <taxon>Araneus</taxon>
    </lineage>
</organism>
<dbReference type="OrthoDB" id="6469160at2759"/>
<evidence type="ECO:0000313" key="3">
    <source>
        <dbReference type="Proteomes" id="UP000499080"/>
    </source>
</evidence>
<gene>
    <name evidence="2" type="ORF">AVEN_219036_1</name>
</gene>
<dbReference type="Proteomes" id="UP000499080">
    <property type="component" value="Unassembled WGS sequence"/>
</dbReference>
<keyword evidence="1" id="KW-0472">Membrane</keyword>
<comment type="caution">
    <text evidence="2">The sequence shown here is derived from an EMBL/GenBank/DDBJ whole genome shotgun (WGS) entry which is preliminary data.</text>
</comment>
<keyword evidence="3" id="KW-1185">Reference proteome</keyword>
<evidence type="ECO:0000313" key="2">
    <source>
        <dbReference type="EMBL" id="GBN74414.1"/>
    </source>
</evidence>
<reference evidence="2 3" key="1">
    <citation type="journal article" date="2019" name="Sci. Rep.">
        <title>Orb-weaving spider Araneus ventricosus genome elucidates the spidroin gene catalogue.</title>
        <authorList>
            <person name="Kono N."/>
            <person name="Nakamura H."/>
            <person name="Ohtoshi R."/>
            <person name="Moran D.A.P."/>
            <person name="Shinohara A."/>
            <person name="Yoshida Y."/>
            <person name="Fujiwara M."/>
            <person name="Mori M."/>
            <person name="Tomita M."/>
            <person name="Arakawa K."/>
        </authorList>
    </citation>
    <scope>NUCLEOTIDE SEQUENCE [LARGE SCALE GENOMIC DNA]</scope>
</reference>
<dbReference type="AlphaFoldDB" id="A0A4Y2RF95"/>
<feature type="transmembrane region" description="Helical" evidence="1">
    <location>
        <begin position="26"/>
        <end position="46"/>
    </location>
</feature>
<proteinExistence type="predicted"/>
<keyword evidence="1" id="KW-1133">Transmembrane helix</keyword>